<evidence type="ECO:0000313" key="2">
    <source>
        <dbReference type="Proteomes" id="UP001283361"/>
    </source>
</evidence>
<evidence type="ECO:0000313" key="1">
    <source>
        <dbReference type="EMBL" id="KAK3792488.1"/>
    </source>
</evidence>
<proteinExistence type="predicted"/>
<accession>A0AAE1ARA7</accession>
<protein>
    <submittedName>
        <fullName evidence="1">Uncharacterized protein</fullName>
    </submittedName>
</protein>
<reference evidence="1" key="1">
    <citation type="journal article" date="2023" name="G3 (Bethesda)">
        <title>A reference genome for the long-term kleptoplast-retaining sea slug Elysia crispata morphotype clarki.</title>
        <authorList>
            <person name="Eastman K.E."/>
            <person name="Pendleton A.L."/>
            <person name="Shaikh M.A."/>
            <person name="Suttiyut T."/>
            <person name="Ogas R."/>
            <person name="Tomko P."/>
            <person name="Gavelis G."/>
            <person name="Widhalm J.R."/>
            <person name="Wisecaver J.H."/>
        </authorList>
    </citation>
    <scope>NUCLEOTIDE SEQUENCE</scope>
    <source>
        <strain evidence="1">ECLA1</strain>
    </source>
</reference>
<dbReference type="AlphaFoldDB" id="A0AAE1ARA7"/>
<sequence>MAWIATVGVGWVEGVTVTGHDKTSNIATLLTLLLPAWSSHNSYFLFEASRDVKATGYLVVPGLVCLVELSQQRCVRLTKPESDQLLGLGASLVKQNVLGHEWVPAVAEE</sequence>
<dbReference type="Proteomes" id="UP001283361">
    <property type="component" value="Unassembled WGS sequence"/>
</dbReference>
<dbReference type="EMBL" id="JAWDGP010001372">
    <property type="protein sequence ID" value="KAK3792488.1"/>
    <property type="molecule type" value="Genomic_DNA"/>
</dbReference>
<organism evidence="1 2">
    <name type="scientific">Elysia crispata</name>
    <name type="common">lettuce slug</name>
    <dbReference type="NCBI Taxonomy" id="231223"/>
    <lineage>
        <taxon>Eukaryota</taxon>
        <taxon>Metazoa</taxon>
        <taxon>Spiralia</taxon>
        <taxon>Lophotrochozoa</taxon>
        <taxon>Mollusca</taxon>
        <taxon>Gastropoda</taxon>
        <taxon>Heterobranchia</taxon>
        <taxon>Euthyneura</taxon>
        <taxon>Panpulmonata</taxon>
        <taxon>Sacoglossa</taxon>
        <taxon>Placobranchoidea</taxon>
        <taxon>Plakobranchidae</taxon>
        <taxon>Elysia</taxon>
    </lineage>
</organism>
<comment type="caution">
    <text evidence="1">The sequence shown here is derived from an EMBL/GenBank/DDBJ whole genome shotgun (WGS) entry which is preliminary data.</text>
</comment>
<gene>
    <name evidence="1" type="ORF">RRG08_049187</name>
</gene>
<name>A0AAE1ARA7_9GAST</name>
<keyword evidence="2" id="KW-1185">Reference proteome</keyword>